<dbReference type="Proteomes" id="UP000046395">
    <property type="component" value="Unassembled WGS sequence"/>
</dbReference>
<accession>A0A5S6R5Y7</accession>
<reference evidence="2" key="1">
    <citation type="submission" date="2019-12" db="UniProtKB">
        <authorList>
            <consortium name="WormBaseParasite"/>
        </authorList>
    </citation>
    <scope>IDENTIFICATION</scope>
</reference>
<keyword evidence="1" id="KW-1185">Reference proteome</keyword>
<dbReference type="AlphaFoldDB" id="A0A5S6R5Y7"/>
<proteinExistence type="predicted"/>
<evidence type="ECO:0000313" key="2">
    <source>
        <dbReference type="WBParaSite" id="TMUE_3000014940.1"/>
    </source>
</evidence>
<evidence type="ECO:0000313" key="1">
    <source>
        <dbReference type="Proteomes" id="UP000046395"/>
    </source>
</evidence>
<dbReference type="WBParaSite" id="TMUE_3000014940.1">
    <property type="protein sequence ID" value="TMUE_3000014940.1"/>
    <property type="gene ID" value="WBGene00294534"/>
</dbReference>
<protein>
    <submittedName>
        <fullName evidence="2">Uncharacterized protein</fullName>
    </submittedName>
</protein>
<organism evidence="1 2">
    <name type="scientific">Trichuris muris</name>
    <name type="common">Mouse whipworm</name>
    <dbReference type="NCBI Taxonomy" id="70415"/>
    <lineage>
        <taxon>Eukaryota</taxon>
        <taxon>Metazoa</taxon>
        <taxon>Ecdysozoa</taxon>
        <taxon>Nematoda</taxon>
        <taxon>Enoplea</taxon>
        <taxon>Dorylaimia</taxon>
        <taxon>Trichinellida</taxon>
        <taxon>Trichuridae</taxon>
        <taxon>Trichuris</taxon>
    </lineage>
</organism>
<sequence>MNWIRDNRRYRRIATILERKQAERLAVSVKNDNYFHVRPVRLFGGSKCLYPSLNAPRSTEEEPPPDVHQVQATTVLKVMDFSETLNNDLRIESHGSIIMNEEKVQVSDEEQNMAPDFLASEGMEFSYCSDEQEKNRGSISSECEESCCSESQNLETKVSSSEEQALSVISFSYLGKRSVTNGEQEKSRETDYLSFEITPNSKRASLWDTWEDMSEENWLNNNASSSNCSSWNSLGWPFSCSFHEEEHETQTLVKYLVDQVSLLDSSQNDL</sequence>
<name>A0A5S6R5Y7_TRIMR</name>